<evidence type="ECO:0000313" key="6">
    <source>
        <dbReference type="Proteomes" id="UP000800040"/>
    </source>
</evidence>
<evidence type="ECO:0000256" key="3">
    <source>
        <dbReference type="SAM" id="MobiDB-lite"/>
    </source>
</evidence>
<gene>
    <name evidence="5" type="ORF">BDW02DRAFT_487162</name>
</gene>
<dbReference type="EMBL" id="ML975246">
    <property type="protein sequence ID" value="KAF1839278.1"/>
    <property type="molecule type" value="Genomic_DNA"/>
</dbReference>
<dbReference type="InterPro" id="IPR032675">
    <property type="entry name" value="LRR_dom_sf"/>
</dbReference>
<keyword evidence="6" id="KW-1185">Reference proteome</keyword>
<dbReference type="InterPro" id="IPR003591">
    <property type="entry name" value="Leu-rich_rpt_typical-subtyp"/>
</dbReference>
<dbReference type="InterPro" id="IPR050216">
    <property type="entry name" value="LRR_domain-containing"/>
</dbReference>
<dbReference type="Pfam" id="PF23598">
    <property type="entry name" value="LRR_14"/>
    <property type="match status" value="1"/>
</dbReference>
<evidence type="ECO:0000259" key="4">
    <source>
        <dbReference type="Pfam" id="PF23598"/>
    </source>
</evidence>
<evidence type="ECO:0000256" key="1">
    <source>
        <dbReference type="ARBA" id="ARBA00022614"/>
    </source>
</evidence>
<evidence type="ECO:0000313" key="5">
    <source>
        <dbReference type="EMBL" id="KAF1839278.1"/>
    </source>
</evidence>
<name>A0A6A5KPY3_9PLEO</name>
<accession>A0A6A5KPY3</accession>
<feature type="region of interest" description="Disordered" evidence="3">
    <location>
        <begin position="312"/>
        <end position="335"/>
    </location>
</feature>
<dbReference type="Gene3D" id="3.80.10.10">
    <property type="entry name" value="Ribonuclease Inhibitor"/>
    <property type="match status" value="1"/>
</dbReference>
<dbReference type="SMART" id="SM00369">
    <property type="entry name" value="LRR_TYP"/>
    <property type="match status" value="3"/>
</dbReference>
<protein>
    <submittedName>
        <fullName evidence="5">Cell morphogenesis protein-like protein Sog2</fullName>
    </submittedName>
</protein>
<dbReference type="InterPro" id="IPR001611">
    <property type="entry name" value="Leu-rich_rpt"/>
</dbReference>
<proteinExistence type="predicted"/>
<dbReference type="InterPro" id="IPR019487">
    <property type="entry name" value="RAM_signalling_pathway_SOG2"/>
</dbReference>
<dbReference type="OrthoDB" id="1394818at2759"/>
<keyword evidence="1" id="KW-0433">Leucine-rich repeat</keyword>
<feature type="region of interest" description="Disordered" evidence="3">
    <location>
        <begin position="219"/>
        <end position="283"/>
    </location>
</feature>
<dbReference type="AlphaFoldDB" id="A0A6A5KPY3"/>
<dbReference type="PANTHER" id="PTHR48051">
    <property type="match status" value="1"/>
</dbReference>
<dbReference type="GO" id="GO:0005737">
    <property type="term" value="C:cytoplasm"/>
    <property type="evidence" value="ECO:0007669"/>
    <property type="project" value="TreeGrafter"/>
</dbReference>
<feature type="domain" description="Disease resistance R13L4/SHOC-2-like LRR" evidence="4">
    <location>
        <begin position="90"/>
        <end position="168"/>
    </location>
</feature>
<dbReference type="InterPro" id="IPR055414">
    <property type="entry name" value="LRR_R13L4/SHOC2-like"/>
</dbReference>
<dbReference type="PANTHER" id="PTHR48051:SF1">
    <property type="entry name" value="RAS SUPPRESSOR PROTEIN 1"/>
    <property type="match status" value="1"/>
</dbReference>
<dbReference type="SUPFAM" id="SSF52075">
    <property type="entry name" value="Outer arm dynein light chain 1"/>
    <property type="match status" value="1"/>
</dbReference>
<dbReference type="Pfam" id="PF10428">
    <property type="entry name" value="SOG2"/>
    <property type="match status" value="2"/>
</dbReference>
<evidence type="ECO:0000256" key="2">
    <source>
        <dbReference type="ARBA" id="ARBA00022737"/>
    </source>
</evidence>
<reference evidence="5" key="1">
    <citation type="submission" date="2020-01" db="EMBL/GenBank/DDBJ databases">
        <authorList>
            <consortium name="DOE Joint Genome Institute"/>
            <person name="Haridas S."/>
            <person name="Albert R."/>
            <person name="Binder M."/>
            <person name="Bloem J."/>
            <person name="Labutti K."/>
            <person name="Salamov A."/>
            <person name="Andreopoulos B."/>
            <person name="Baker S.E."/>
            <person name="Barry K."/>
            <person name="Bills G."/>
            <person name="Bluhm B.H."/>
            <person name="Cannon C."/>
            <person name="Castanera R."/>
            <person name="Culley D.E."/>
            <person name="Daum C."/>
            <person name="Ezra D."/>
            <person name="Gonzalez J.B."/>
            <person name="Henrissat B."/>
            <person name="Kuo A."/>
            <person name="Liang C."/>
            <person name="Lipzen A."/>
            <person name="Lutzoni F."/>
            <person name="Magnuson J."/>
            <person name="Mondo S."/>
            <person name="Nolan M."/>
            <person name="Ohm R."/>
            <person name="Pangilinan J."/>
            <person name="Park H.-J."/>
            <person name="Ramirez L."/>
            <person name="Alfaro M."/>
            <person name="Sun H."/>
            <person name="Tritt A."/>
            <person name="Yoshinaga Y."/>
            <person name="Zwiers L.-H."/>
            <person name="Turgeon B.G."/>
            <person name="Goodwin S.B."/>
            <person name="Spatafora J.W."/>
            <person name="Crous P.W."/>
            <person name="Grigoriev I.V."/>
        </authorList>
    </citation>
    <scope>NUCLEOTIDE SEQUENCE</scope>
    <source>
        <strain evidence="5">P77</strain>
    </source>
</reference>
<feature type="compositionally biased region" description="Basic and acidic residues" evidence="3">
    <location>
        <begin position="219"/>
        <end position="228"/>
    </location>
</feature>
<dbReference type="PROSITE" id="PS51450">
    <property type="entry name" value="LRR"/>
    <property type="match status" value="1"/>
</dbReference>
<feature type="compositionally biased region" description="Polar residues" evidence="3">
    <location>
        <begin position="321"/>
        <end position="330"/>
    </location>
</feature>
<organism evidence="5 6">
    <name type="scientific">Decorospora gaudefroyi</name>
    <dbReference type="NCBI Taxonomy" id="184978"/>
    <lineage>
        <taxon>Eukaryota</taxon>
        <taxon>Fungi</taxon>
        <taxon>Dikarya</taxon>
        <taxon>Ascomycota</taxon>
        <taxon>Pezizomycotina</taxon>
        <taxon>Dothideomycetes</taxon>
        <taxon>Pleosporomycetidae</taxon>
        <taxon>Pleosporales</taxon>
        <taxon>Pleosporineae</taxon>
        <taxon>Pleosporaceae</taxon>
        <taxon>Decorospora</taxon>
    </lineage>
</organism>
<keyword evidence="2" id="KW-0677">Repeat</keyword>
<sequence>MSNDVPTPISDEQVVALAKAAFEHSRQDINHRGAGETPRELQQQPGITIDLGHKNIARLPDEVIDVIRAEIERLALSHNLLSTLPSRLIECRRLRYLNVRYNAMREIPNAILEMTSLEILDVSRNMIRSIPTQIANLTSLKVLAIAKNKIEELPVCLGEINSLQVLKLDGNQLVFPPPEVCTIRDNAPSPANENERDAVIATQVKRFMRQHISRERQRTELERLRIESSGDESWTESNPETPRPSRRANGGRFPVRPSVGNIDGFSDPSADSPGVPAPPIPTRSHFRVASTASNGNSNGTIKRPLISPLLLTGNNERNRSQSEGSGPSTQRQKRMGIYTNKASELGSVDELRRTSHFRGFSQGIVVPANSAANGFSGPATAGVYGDTGTVRSLANRPLSDVREHRRGSRAPDIVVEAAKNFLYAISQLHDCVSHMVRSIKLTAKTKESLRRKEDFYRRYSTTYLNIRGLNEVLHKFDRLVEEDEEEAQKLSRSVYMYALRCLDSFMSISLSIAENRVEITQNANAHIMRTFLFSQQASLIEMRNACSVLGAQFKDNSTTTRRPSGADTVTTVRPRPSRVRRFQTSPPQRNGYHMPPPVILHSNDNSRSNTLTSISAATPRSGESFSTIAPMMTRSNTLNSSFDEADEDAQFDRVYTKLRNASDSCRSSMPQITRMLREQFENLRRDLDSEDPRVKALAGLIDKSNEVQQMTIPLASRLSQMQLKDSYTRNQPEFWQQCMGFIKAWGELAAAYTQQGREHKLLSNDVKQLMRPLHKTVKEASLAINDSPWSHLTSNHLGLMGPPSLSSFTSRTQPPRFLNKPNGTMSSSGGPSFPGPINTALPAMSSIFSAQPYSTTSFGSQGSGGYGTPVPATPLSAALGAAAQATVPNTPRVSQASNTLNVFERVDRLLSNPSRRV</sequence>
<dbReference type="Proteomes" id="UP000800040">
    <property type="component" value="Unassembled WGS sequence"/>
</dbReference>